<feature type="coiled-coil region" evidence="1">
    <location>
        <begin position="7"/>
        <end position="66"/>
    </location>
</feature>
<feature type="non-terminal residue" evidence="3">
    <location>
        <position position="192"/>
    </location>
</feature>
<dbReference type="SUPFAM" id="SSF52540">
    <property type="entry name" value="P-loop containing nucleoside triphosphate hydrolases"/>
    <property type="match status" value="1"/>
</dbReference>
<dbReference type="AlphaFoldDB" id="A0A800N860"/>
<dbReference type="EMBL" id="VDEM01000146">
    <property type="protein sequence ID" value="KAF0821215.1"/>
    <property type="molecule type" value="Genomic_DNA"/>
</dbReference>
<sequence length="192" mass="22654">MDKKERIKELKIKIAKLNKEIDEELYAMEGPPEEEEIQPEPPRGLIEVLSSELYELERELLDLEYSEEEVIRRNEINQLIHQDGYIIRDSESVEDYLSRKEQAKEISKLISSKKTLSPLTLGIYGKWGEGKSSFLRLIEGELKIINTKIKNDKSAENQYSKTHFVRFNASEYNDQDKIWFSMLNQLFSEYEK</sequence>
<gene>
    <name evidence="3" type="ORF">KIS1582_5079</name>
</gene>
<evidence type="ECO:0000256" key="1">
    <source>
        <dbReference type="SAM" id="Coils"/>
    </source>
</evidence>
<keyword evidence="1" id="KW-0175">Coiled coil</keyword>
<dbReference type="PANTHER" id="PTHR22674:SF6">
    <property type="entry name" value="NTPASE KAP FAMILY P-LOOP DOMAIN-CONTAINING PROTEIN 1"/>
    <property type="match status" value="1"/>
</dbReference>
<feature type="domain" description="KAP NTPase" evidence="2">
    <location>
        <begin position="99"/>
        <end position="190"/>
    </location>
</feature>
<reference evidence="3 4" key="1">
    <citation type="journal article" date="2020" name="G3 (Bethesda)">
        <title>Whole Genome Sequencing and Comparative Genomics of Two Nematicidal Bacillus Strains Reveals a Wide Range of Possible Virulence Factors.</title>
        <authorList>
            <person name="Susic N."/>
            <person name="Janezic S."/>
            <person name="Rupnik M."/>
            <person name="Geric Stare B."/>
        </authorList>
    </citation>
    <scope>NUCLEOTIDE SEQUENCE [LARGE SCALE GENOMIC DNA]</scope>
    <source>
        <strain evidence="3 4">I-1582</strain>
    </source>
</reference>
<organism evidence="3 4">
    <name type="scientific">Cytobacillus firmus</name>
    <name type="common">Bacillus firmus</name>
    <dbReference type="NCBI Taxonomy" id="1399"/>
    <lineage>
        <taxon>Bacteria</taxon>
        <taxon>Bacillati</taxon>
        <taxon>Bacillota</taxon>
        <taxon>Bacilli</taxon>
        <taxon>Bacillales</taxon>
        <taxon>Bacillaceae</taxon>
        <taxon>Cytobacillus</taxon>
    </lineage>
</organism>
<dbReference type="Gene3D" id="3.40.50.300">
    <property type="entry name" value="P-loop containing nucleotide triphosphate hydrolases"/>
    <property type="match status" value="1"/>
</dbReference>
<dbReference type="OrthoDB" id="88903at2"/>
<dbReference type="InterPro" id="IPR011646">
    <property type="entry name" value="KAP_P-loop"/>
</dbReference>
<accession>A0A800N860</accession>
<dbReference type="Pfam" id="PF07693">
    <property type="entry name" value="KAP_NTPase"/>
    <property type="match status" value="1"/>
</dbReference>
<proteinExistence type="predicted"/>
<protein>
    <recommendedName>
        <fullName evidence="2">KAP NTPase domain-containing protein</fullName>
    </recommendedName>
</protein>
<dbReference type="Proteomes" id="UP000465778">
    <property type="component" value="Unassembled WGS sequence"/>
</dbReference>
<dbReference type="InterPro" id="IPR027417">
    <property type="entry name" value="P-loop_NTPase"/>
</dbReference>
<evidence type="ECO:0000313" key="3">
    <source>
        <dbReference type="EMBL" id="KAF0821215.1"/>
    </source>
</evidence>
<name>A0A800N860_CYTFI</name>
<dbReference type="RefSeq" id="WP_159347380.1">
    <property type="nucleotide sequence ID" value="NZ_VDEM01000146.1"/>
</dbReference>
<evidence type="ECO:0000313" key="4">
    <source>
        <dbReference type="Proteomes" id="UP000465778"/>
    </source>
</evidence>
<dbReference type="PANTHER" id="PTHR22674">
    <property type="entry name" value="NTPASE, KAP FAMILY P-LOOP DOMAIN-CONTAINING 1"/>
    <property type="match status" value="1"/>
</dbReference>
<comment type="caution">
    <text evidence="3">The sequence shown here is derived from an EMBL/GenBank/DDBJ whole genome shotgun (WGS) entry which is preliminary data.</text>
</comment>
<dbReference type="InterPro" id="IPR052754">
    <property type="entry name" value="NTPase_KAP_P-loop"/>
</dbReference>
<evidence type="ECO:0000259" key="2">
    <source>
        <dbReference type="Pfam" id="PF07693"/>
    </source>
</evidence>